<evidence type="ECO:0000256" key="1">
    <source>
        <dbReference type="SAM" id="MobiDB-lite"/>
    </source>
</evidence>
<gene>
    <name evidence="2" type="ORF">M409DRAFT_48840</name>
</gene>
<protein>
    <submittedName>
        <fullName evidence="2">Uncharacterized protein</fullName>
    </submittedName>
</protein>
<sequence length="900" mass="102030">MPPKALAKAPKSFGKRASLRDQLDRITTVEGEEGMQLRFEMIEELEQDVEAAKTFRWHAASTQKRQDYHLEMYKYFYFTYIKKESSDGLSDDEVDLELFPDDYPIMSRNMQLFVTWVSKKAIPRAKAAGSIDMRTLCQYRDSLLFWSSQKLRHRGTPFPGRAQLFNDLVQTMRFVQKQYGDTIENKPKTYLGLAELRQLLDHEAVNNRCIELSEEHQVLWCIGRISALRPSSLAPDPKVGRSKPLKWKDFEFFTTSVPGKFRSILTLDHLDIKRSSDPIVAQESRPSTVPVRLNMPSPEPHNLVFSVTHRLLVIALRRGILEGIGSLDDLLTTNLNEIRVKRKYLDDTVFYRGIPKGTAVDIPYPLAAHSLTSYLRLRGKQIGYTSNVSWYSIRRRAATDMALRIGLAATRIFLGHAPDSFTLERHYLNMSETLDNTGILLAQDIQQGGASTEQTKNWNDLALGKLDGSALQRSRGQALEQLVRRLILADEDPPAADASNADLKNYRRRVRTVAREILVEQEEDSQNSRMTRQEMDERQAQLDASNFAKAVLERALKAIREGRDNEVDLDDDGAEAVAEAEMAAAAAVDEEYEADLEDTIAQREKLNQPMELDEAGAITLTPDNDVDAESTNTSGIQDVAYIELARSMMEILLENQLSAHANWSEQNQTCPLCQEDDSVMFSDKMKPFKSPAALDVHLNSHFHHPYSEWKRNQVKHDGKFTCGYCVRAELEEPFAHVSITDLTKHILESNEDNTSDLHDKYKHEDGWYTEEMQNALDLGPTQASINKYRLRGAKRLKEAGVDTTPLRHVEGVQPYPASDSLVRGSHPHGSLPSRYGPFVHSEPMEVALSQRQPLTVPPHLESVLQTGFNDQLSELPEEMREDVEMTNAPARAEASMDLDM</sequence>
<accession>A0A6A6D475</accession>
<keyword evidence="3" id="KW-1185">Reference proteome</keyword>
<name>A0A6A6D475_ZASCE</name>
<evidence type="ECO:0000313" key="3">
    <source>
        <dbReference type="Proteomes" id="UP000799537"/>
    </source>
</evidence>
<dbReference type="OrthoDB" id="3847937at2759"/>
<dbReference type="GeneID" id="54564328"/>
<dbReference type="EMBL" id="ML993579">
    <property type="protein sequence ID" value="KAF2173933.1"/>
    <property type="molecule type" value="Genomic_DNA"/>
</dbReference>
<dbReference type="Proteomes" id="UP000799537">
    <property type="component" value="Unassembled WGS sequence"/>
</dbReference>
<organism evidence="2 3">
    <name type="scientific">Zasmidium cellare ATCC 36951</name>
    <dbReference type="NCBI Taxonomy" id="1080233"/>
    <lineage>
        <taxon>Eukaryota</taxon>
        <taxon>Fungi</taxon>
        <taxon>Dikarya</taxon>
        <taxon>Ascomycota</taxon>
        <taxon>Pezizomycotina</taxon>
        <taxon>Dothideomycetes</taxon>
        <taxon>Dothideomycetidae</taxon>
        <taxon>Mycosphaerellales</taxon>
        <taxon>Mycosphaerellaceae</taxon>
        <taxon>Zasmidium</taxon>
    </lineage>
</organism>
<dbReference type="RefSeq" id="XP_033674822.1">
    <property type="nucleotide sequence ID" value="XM_033811056.1"/>
</dbReference>
<proteinExistence type="predicted"/>
<evidence type="ECO:0000313" key="2">
    <source>
        <dbReference type="EMBL" id="KAF2173933.1"/>
    </source>
</evidence>
<dbReference type="AlphaFoldDB" id="A0A6A6D475"/>
<feature type="region of interest" description="Disordered" evidence="1">
    <location>
        <begin position="880"/>
        <end position="900"/>
    </location>
</feature>
<reference evidence="2" key="1">
    <citation type="journal article" date="2020" name="Stud. Mycol.">
        <title>101 Dothideomycetes genomes: a test case for predicting lifestyles and emergence of pathogens.</title>
        <authorList>
            <person name="Haridas S."/>
            <person name="Albert R."/>
            <person name="Binder M."/>
            <person name="Bloem J."/>
            <person name="Labutti K."/>
            <person name="Salamov A."/>
            <person name="Andreopoulos B."/>
            <person name="Baker S."/>
            <person name="Barry K."/>
            <person name="Bills G."/>
            <person name="Bluhm B."/>
            <person name="Cannon C."/>
            <person name="Castanera R."/>
            <person name="Culley D."/>
            <person name="Daum C."/>
            <person name="Ezra D."/>
            <person name="Gonzalez J."/>
            <person name="Henrissat B."/>
            <person name="Kuo A."/>
            <person name="Liang C."/>
            <person name="Lipzen A."/>
            <person name="Lutzoni F."/>
            <person name="Magnuson J."/>
            <person name="Mondo S."/>
            <person name="Nolan M."/>
            <person name="Ohm R."/>
            <person name="Pangilinan J."/>
            <person name="Park H.-J."/>
            <person name="Ramirez L."/>
            <person name="Alfaro M."/>
            <person name="Sun H."/>
            <person name="Tritt A."/>
            <person name="Yoshinaga Y."/>
            <person name="Zwiers L.-H."/>
            <person name="Turgeon B."/>
            <person name="Goodwin S."/>
            <person name="Spatafora J."/>
            <person name="Crous P."/>
            <person name="Grigoriev I."/>
        </authorList>
    </citation>
    <scope>NUCLEOTIDE SEQUENCE</scope>
    <source>
        <strain evidence="2">ATCC 36951</strain>
    </source>
</reference>